<evidence type="ECO:0000313" key="6">
    <source>
        <dbReference type="EMBL" id="TCO76456.1"/>
    </source>
</evidence>
<dbReference type="InterPro" id="IPR050377">
    <property type="entry name" value="Radical_SAM_PqqE_MftC-like"/>
</dbReference>
<evidence type="ECO:0000256" key="4">
    <source>
        <dbReference type="ARBA" id="ARBA00023014"/>
    </source>
</evidence>
<dbReference type="PANTHER" id="PTHR11228">
    <property type="entry name" value="RADICAL SAM DOMAIN PROTEIN"/>
    <property type="match status" value="1"/>
</dbReference>
<evidence type="ECO:0000256" key="1">
    <source>
        <dbReference type="ARBA" id="ARBA00022691"/>
    </source>
</evidence>
<dbReference type="Proteomes" id="UP000294919">
    <property type="component" value="Unassembled WGS sequence"/>
</dbReference>
<reference evidence="6 7" key="1">
    <citation type="submission" date="2019-03" db="EMBL/GenBank/DDBJ databases">
        <title>Genomic Encyclopedia of Type Strains, Phase IV (KMG-IV): sequencing the most valuable type-strain genomes for metagenomic binning, comparative biology and taxonomic classification.</title>
        <authorList>
            <person name="Goeker M."/>
        </authorList>
    </citation>
    <scope>NUCLEOTIDE SEQUENCE [LARGE SCALE GENOMIC DNA]</scope>
    <source>
        <strain evidence="6 7">DSM 102940</strain>
    </source>
</reference>
<dbReference type="Pfam" id="PF04055">
    <property type="entry name" value="Radical_SAM"/>
    <property type="match status" value="1"/>
</dbReference>
<evidence type="ECO:0000259" key="5">
    <source>
        <dbReference type="Pfam" id="PF04055"/>
    </source>
</evidence>
<keyword evidence="7" id="KW-1185">Reference proteome</keyword>
<feature type="domain" description="Radical SAM core" evidence="5">
    <location>
        <begin position="14"/>
        <end position="121"/>
    </location>
</feature>
<dbReference type="InterPro" id="IPR013785">
    <property type="entry name" value="Aldolase_TIM"/>
</dbReference>
<sequence>MNKKDELNLLRSGIVITLRCTLKCKLCGGYAPYYAIPPHFSYEEIKETVQNYFSIINYVEDFSITGGEPLLHKDLDKILKSVIEYSDQIGRILILTNGTIEFSDDVINVIKSNKKCHVTISDYGKLSSKVDHIVNELEKNNISYRVIEYSGNNTFCDGWVDYGDHKKKHFTQEEIDEKARKCAIRNRKVSIVINGELHSCGRSMRRMELGIIPKNPNEYVDLNDKKVSIEEKRLRINRMYESVSTTSCAYCNGLCEDSERFPSAEQL</sequence>
<keyword evidence="4" id="KW-0411">Iron-sulfur</keyword>
<dbReference type="EMBL" id="SLWV01000008">
    <property type="protein sequence ID" value="TCO76456.1"/>
    <property type="molecule type" value="Genomic_DNA"/>
</dbReference>
<protein>
    <submittedName>
        <fullName evidence="6">Organic radical activating enzyme</fullName>
    </submittedName>
</protein>
<dbReference type="GO" id="GO:0051536">
    <property type="term" value="F:iron-sulfur cluster binding"/>
    <property type="evidence" value="ECO:0007669"/>
    <property type="project" value="UniProtKB-KW"/>
</dbReference>
<dbReference type="AlphaFoldDB" id="A0A4R2KYM9"/>
<dbReference type="OrthoDB" id="7021155at2"/>
<accession>A0A4R2KYM9</accession>
<name>A0A4R2KYM9_9FIRM</name>
<keyword evidence="3" id="KW-0408">Iron</keyword>
<gene>
    <name evidence="6" type="ORF">EV214_10858</name>
</gene>
<dbReference type="SUPFAM" id="SSF102114">
    <property type="entry name" value="Radical SAM enzymes"/>
    <property type="match status" value="1"/>
</dbReference>
<dbReference type="PANTHER" id="PTHR11228:SF7">
    <property type="entry name" value="PQQA PEPTIDE CYCLASE"/>
    <property type="match status" value="1"/>
</dbReference>
<dbReference type="GO" id="GO:0046872">
    <property type="term" value="F:metal ion binding"/>
    <property type="evidence" value="ECO:0007669"/>
    <property type="project" value="UniProtKB-KW"/>
</dbReference>
<dbReference type="SFLD" id="SFLDS00029">
    <property type="entry name" value="Radical_SAM"/>
    <property type="match status" value="1"/>
</dbReference>
<dbReference type="CDD" id="cd01335">
    <property type="entry name" value="Radical_SAM"/>
    <property type="match status" value="1"/>
</dbReference>
<dbReference type="Gene3D" id="3.20.20.70">
    <property type="entry name" value="Aldolase class I"/>
    <property type="match status" value="1"/>
</dbReference>
<dbReference type="InterPro" id="IPR058240">
    <property type="entry name" value="rSAM_sf"/>
</dbReference>
<dbReference type="RefSeq" id="WP_132244418.1">
    <property type="nucleotide sequence ID" value="NZ_SLWV01000008.1"/>
</dbReference>
<keyword evidence="2" id="KW-0479">Metal-binding</keyword>
<comment type="caution">
    <text evidence="6">The sequence shown here is derived from an EMBL/GenBank/DDBJ whole genome shotgun (WGS) entry which is preliminary data.</text>
</comment>
<evidence type="ECO:0000256" key="2">
    <source>
        <dbReference type="ARBA" id="ARBA00022723"/>
    </source>
</evidence>
<evidence type="ECO:0000313" key="7">
    <source>
        <dbReference type="Proteomes" id="UP000294919"/>
    </source>
</evidence>
<keyword evidence="1" id="KW-0949">S-adenosyl-L-methionine</keyword>
<evidence type="ECO:0000256" key="3">
    <source>
        <dbReference type="ARBA" id="ARBA00023004"/>
    </source>
</evidence>
<organism evidence="6 7">
    <name type="scientific">Marinisporobacter balticus</name>
    <dbReference type="NCBI Taxonomy" id="2018667"/>
    <lineage>
        <taxon>Bacteria</taxon>
        <taxon>Bacillati</taxon>
        <taxon>Bacillota</taxon>
        <taxon>Clostridia</taxon>
        <taxon>Peptostreptococcales</taxon>
        <taxon>Thermotaleaceae</taxon>
        <taxon>Marinisporobacter</taxon>
    </lineage>
</organism>
<dbReference type="GO" id="GO:0003824">
    <property type="term" value="F:catalytic activity"/>
    <property type="evidence" value="ECO:0007669"/>
    <property type="project" value="InterPro"/>
</dbReference>
<dbReference type="InterPro" id="IPR007197">
    <property type="entry name" value="rSAM"/>
</dbReference>
<proteinExistence type="predicted"/>